<organism evidence="3">
    <name type="scientific">hydrothermal vent metagenome</name>
    <dbReference type="NCBI Taxonomy" id="652676"/>
    <lineage>
        <taxon>unclassified sequences</taxon>
        <taxon>metagenomes</taxon>
        <taxon>ecological metagenomes</taxon>
    </lineage>
</organism>
<reference evidence="3" key="1">
    <citation type="submission" date="2018-06" db="EMBL/GenBank/DDBJ databases">
        <authorList>
            <person name="Zhirakovskaya E."/>
        </authorList>
    </citation>
    <scope>NUCLEOTIDE SEQUENCE</scope>
</reference>
<name>A0A3B0WKE1_9ZZZZ</name>
<keyword evidence="1" id="KW-0812">Transmembrane</keyword>
<dbReference type="Gene3D" id="3.30.160.670">
    <property type="match status" value="1"/>
</dbReference>
<dbReference type="EMBL" id="UOFD01000052">
    <property type="protein sequence ID" value="VAW52773.1"/>
    <property type="molecule type" value="Genomic_DNA"/>
</dbReference>
<dbReference type="AlphaFoldDB" id="A0A3B0WKE1"/>
<evidence type="ECO:0000256" key="1">
    <source>
        <dbReference type="SAM" id="Phobius"/>
    </source>
</evidence>
<dbReference type="PROSITE" id="PS51257">
    <property type="entry name" value="PROKAR_LIPOPROTEIN"/>
    <property type="match status" value="1"/>
</dbReference>
<accession>A0A3B0WKE1</accession>
<sequence length="182" mass="20309">MDIMNRISFITSIIASIIASIFFITSCATLTQDIKVEIHADSGADFSTFKSYAWASSEQIVFDPIGQWEQPTLNTDKEVKFNINQELRAKGLFETQDNPDLLVTFSAGVDMTHMELKQNPDSPKNVLTNAPKAALVIALIDTRTGYTVWLGFAEGDVQPQQTIENIRARIDYAVSKILKAYK</sequence>
<feature type="transmembrane region" description="Helical" evidence="1">
    <location>
        <begin position="7"/>
        <end position="25"/>
    </location>
</feature>
<protein>
    <recommendedName>
        <fullName evidence="2">DUF4136 domain-containing protein</fullName>
    </recommendedName>
</protein>
<evidence type="ECO:0000259" key="2">
    <source>
        <dbReference type="Pfam" id="PF13590"/>
    </source>
</evidence>
<keyword evidence="1" id="KW-1133">Transmembrane helix</keyword>
<gene>
    <name evidence="3" type="ORF">MNBD_GAMMA06-1101</name>
</gene>
<feature type="domain" description="DUF4136" evidence="2">
    <location>
        <begin position="37"/>
        <end position="181"/>
    </location>
</feature>
<proteinExistence type="predicted"/>
<keyword evidence="1" id="KW-0472">Membrane</keyword>
<evidence type="ECO:0000313" key="3">
    <source>
        <dbReference type="EMBL" id="VAW52773.1"/>
    </source>
</evidence>
<dbReference type="InterPro" id="IPR025411">
    <property type="entry name" value="DUF4136"/>
</dbReference>
<dbReference type="Pfam" id="PF13590">
    <property type="entry name" value="DUF4136"/>
    <property type="match status" value="1"/>
</dbReference>